<keyword evidence="3" id="KW-1185">Reference proteome</keyword>
<dbReference type="Proteomes" id="UP000325529">
    <property type="component" value="Chromosome"/>
</dbReference>
<dbReference type="KEGG" id="ska:CP970_09545"/>
<protein>
    <submittedName>
        <fullName evidence="2">Nucleotide exchange factor GrpE</fullName>
    </submittedName>
</protein>
<name>A0A5J6GB61_STRKN</name>
<keyword evidence="1" id="KW-0143">Chaperone</keyword>
<dbReference type="Gene3D" id="2.30.22.10">
    <property type="entry name" value="Head domain of nucleotide exchange factor GrpE"/>
    <property type="match status" value="1"/>
</dbReference>
<proteinExistence type="predicted"/>
<dbReference type="OrthoDB" id="5196790at2"/>
<dbReference type="GO" id="GO:0006457">
    <property type="term" value="P:protein folding"/>
    <property type="evidence" value="ECO:0007669"/>
    <property type="project" value="InterPro"/>
</dbReference>
<evidence type="ECO:0000313" key="2">
    <source>
        <dbReference type="EMBL" id="QEU91091.1"/>
    </source>
</evidence>
<evidence type="ECO:0000313" key="3">
    <source>
        <dbReference type="Proteomes" id="UP000325529"/>
    </source>
</evidence>
<dbReference type="SUPFAM" id="SSF51064">
    <property type="entry name" value="Head domain of nucleotide exchange factor GrpE"/>
    <property type="match status" value="1"/>
</dbReference>
<dbReference type="GO" id="GO:0000774">
    <property type="term" value="F:adenyl-nucleotide exchange factor activity"/>
    <property type="evidence" value="ECO:0007669"/>
    <property type="project" value="InterPro"/>
</dbReference>
<sequence>MSEGSERAADAAAARAARLAYEHARDLTARDAAHQALTERLLLRCADVLDSFDRLLADGAASDVATYRRSLGLIAGQLETALADEGLERLGRVGERAEPATHHVAEARPAPVGAGDDEVLEIVRRGYRYRGHVLRAARVVVAVDSGTERETERE</sequence>
<gene>
    <name evidence="2" type="primary">grpE</name>
    <name evidence="2" type="ORF">CP970_09545</name>
</gene>
<dbReference type="GO" id="GO:0042803">
    <property type="term" value="F:protein homodimerization activity"/>
    <property type="evidence" value="ECO:0007669"/>
    <property type="project" value="InterPro"/>
</dbReference>
<accession>A0A5J6GB61</accession>
<dbReference type="Pfam" id="PF01025">
    <property type="entry name" value="GrpE"/>
    <property type="match status" value="1"/>
</dbReference>
<dbReference type="InterPro" id="IPR009012">
    <property type="entry name" value="GrpE_head"/>
</dbReference>
<organism evidence="2 3">
    <name type="scientific">Streptomyces kanamyceticus</name>
    <dbReference type="NCBI Taxonomy" id="1967"/>
    <lineage>
        <taxon>Bacteria</taxon>
        <taxon>Bacillati</taxon>
        <taxon>Actinomycetota</taxon>
        <taxon>Actinomycetes</taxon>
        <taxon>Kitasatosporales</taxon>
        <taxon>Streptomycetaceae</taxon>
        <taxon>Streptomyces</taxon>
    </lineage>
</organism>
<dbReference type="EMBL" id="CP023699">
    <property type="protein sequence ID" value="QEU91091.1"/>
    <property type="molecule type" value="Genomic_DNA"/>
</dbReference>
<dbReference type="AlphaFoldDB" id="A0A5J6GB61"/>
<reference evidence="2 3" key="1">
    <citation type="submission" date="2017-09" db="EMBL/GenBank/DDBJ databases">
        <authorList>
            <person name="Lee N."/>
            <person name="Cho B.-K."/>
        </authorList>
    </citation>
    <scope>NUCLEOTIDE SEQUENCE [LARGE SCALE GENOMIC DNA]</scope>
    <source>
        <strain evidence="2 3">ATCC 12853</strain>
    </source>
</reference>
<dbReference type="GO" id="GO:0051087">
    <property type="term" value="F:protein-folding chaperone binding"/>
    <property type="evidence" value="ECO:0007669"/>
    <property type="project" value="InterPro"/>
</dbReference>
<dbReference type="InterPro" id="IPR000740">
    <property type="entry name" value="GrpE"/>
</dbReference>
<evidence type="ECO:0000256" key="1">
    <source>
        <dbReference type="ARBA" id="ARBA00023186"/>
    </source>
</evidence>
<dbReference type="RefSeq" id="WP_055554636.1">
    <property type="nucleotide sequence ID" value="NZ_CP023699.1"/>
</dbReference>
<dbReference type="PRINTS" id="PR00773">
    <property type="entry name" value="GRPEPROTEIN"/>
</dbReference>